<evidence type="ECO:0000313" key="2">
    <source>
        <dbReference type="Proteomes" id="UP000295375"/>
    </source>
</evidence>
<reference evidence="1 2" key="1">
    <citation type="submission" date="2019-03" db="EMBL/GenBank/DDBJ databases">
        <title>Genomic Encyclopedia of Type Strains, Phase IV (KMG-IV): sequencing the most valuable type-strain genomes for metagenomic binning, comparative biology and taxonomic classification.</title>
        <authorList>
            <person name="Goeker M."/>
        </authorList>
    </citation>
    <scope>NUCLEOTIDE SEQUENCE [LARGE SCALE GENOMIC DNA]</scope>
    <source>
        <strain evidence="1 2">DSM 103792</strain>
    </source>
</reference>
<dbReference type="OrthoDB" id="7063662at2"/>
<proteinExistence type="predicted"/>
<protein>
    <recommendedName>
        <fullName evidence="3">SmpA/OmlA family protein</fullName>
    </recommendedName>
</protein>
<evidence type="ECO:0008006" key="3">
    <source>
        <dbReference type="Google" id="ProtNLM"/>
    </source>
</evidence>
<keyword evidence="2" id="KW-1185">Reference proteome</keyword>
<organism evidence="1 2">
    <name type="scientific">Permianibacter aggregans</name>
    <dbReference type="NCBI Taxonomy" id="1510150"/>
    <lineage>
        <taxon>Bacteria</taxon>
        <taxon>Pseudomonadati</taxon>
        <taxon>Pseudomonadota</taxon>
        <taxon>Gammaproteobacteria</taxon>
        <taxon>Pseudomonadales</taxon>
        <taxon>Pseudomonadaceae</taxon>
        <taxon>Permianibacter</taxon>
    </lineage>
</organism>
<accession>A0A4R6UWM5</accession>
<dbReference type="Proteomes" id="UP000295375">
    <property type="component" value="Unassembled WGS sequence"/>
</dbReference>
<gene>
    <name evidence="1" type="ORF">EV696_10280</name>
</gene>
<comment type="caution">
    <text evidence="1">The sequence shown here is derived from an EMBL/GenBank/DDBJ whole genome shotgun (WGS) entry which is preliminary data.</text>
</comment>
<dbReference type="EMBL" id="SNYM01000002">
    <property type="protein sequence ID" value="TDQ50399.1"/>
    <property type="molecule type" value="Genomic_DNA"/>
</dbReference>
<name>A0A4R6UWM5_9GAMM</name>
<sequence length="100" mass="11648">MFRYLLITLLAASPAIIAEELKIPISEQGNEEVKRPHKSMLKADVERVFGAPLDRTEPVGEPPISRWHYEKFIVYFEYDHVVHTVLIHKRKPETVVEEQP</sequence>
<evidence type="ECO:0000313" key="1">
    <source>
        <dbReference type="EMBL" id="TDQ50399.1"/>
    </source>
</evidence>
<dbReference type="AlphaFoldDB" id="A0A4R6UWM5"/>
<dbReference type="RefSeq" id="WP_133587528.1">
    <property type="nucleotide sequence ID" value="NZ_CP037953.1"/>
</dbReference>